<evidence type="ECO:0000313" key="2">
    <source>
        <dbReference type="Proteomes" id="UP001145114"/>
    </source>
</evidence>
<gene>
    <name evidence="1" type="ORF">EV182_000061</name>
</gene>
<comment type="caution">
    <text evidence="1">The sequence shown here is derived from an EMBL/GenBank/DDBJ whole genome shotgun (WGS) entry which is preliminary data.</text>
</comment>
<accession>A0ACC1HVN8</accession>
<proteinExistence type="predicted"/>
<keyword evidence="2" id="KW-1185">Reference proteome</keyword>
<reference evidence="1" key="1">
    <citation type="submission" date="2022-06" db="EMBL/GenBank/DDBJ databases">
        <title>Phylogenomic reconstructions and comparative analyses of Kickxellomycotina fungi.</title>
        <authorList>
            <person name="Reynolds N.K."/>
            <person name="Stajich J.E."/>
            <person name="Barry K."/>
            <person name="Grigoriev I.V."/>
            <person name="Crous P."/>
            <person name="Smith M.E."/>
        </authorList>
    </citation>
    <scope>NUCLEOTIDE SEQUENCE</scope>
    <source>
        <strain evidence="1">RSA 2271</strain>
    </source>
</reference>
<name>A0ACC1HVN8_9FUNG</name>
<sequence length="88" mass="9381">MTSSVAPIIWAVRVADRPIDQATPESRNRLAGLDVDFNISHDGDWVIVALTINAGTVGVDVASQGSVSPKELSMDELVAMLRPSVGHR</sequence>
<dbReference type="EMBL" id="JAMZIH010000002">
    <property type="protein sequence ID" value="KAJ1680406.1"/>
    <property type="molecule type" value="Genomic_DNA"/>
</dbReference>
<protein>
    <submittedName>
        <fullName evidence="1">Uncharacterized protein</fullName>
    </submittedName>
</protein>
<evidence type="ECO:0000313" key="1">
    <source>
        <dbReference type="EMBL" id="KAJ1680406.1"/>
    </source>
</evidence>
<dbReference type="Proteomes" id="UP001145114">
    <property type="component" value="Unassembled WGS sequence"/>
</dbReference>
<organism evidence="1 2">
    <name type="scientific">Spiromyces aspiralis</name>
    <dbReference type="NCBI Taxonomy" id="68401"/>
    <lineage>
        <taxon>Eukaryota</taxon>
        <taxon>Fungi</taxon>
        <taxon>Fungi incertae sedis</taxon>
        <taxon>Zoopagomycota</taxon>
        <taxon>Kickxellomycotina</taxon>
        <taxon>Kickxellomycetes</taxon>
        <taxon>Kickxellales</taxon>
        <taxon>Kickxellaceae</taxon>
        <taxon>Spiromyces</taxon>
    </lineage>
</organism>